<dbReference type="PANTHER" id="PTHR11113">
    <property type="entry name" value="N-ACETYLGLUCOSAMINE-6-PHOSPHATE DEACETYLASE"/>
    <property type="match status" value="1"/>
</dbReference>
<comment type="similarity">
    <text evidence="1 6">Belongs to the metallo-dependent hydrolases superfamily. Adenine deaminase family.</text>
</comment>
<dbReference type="InterPro" id="IPR006680">
    <property type="entry name" value="Amidohydro-rel"/>
</dbReference>
<feature type="domain" description="Adenine deaminase C-terminal" evidence="8">
    <location>
        <begin position="379"/>
        <end position="523"/>
    </location>
</feature>
<evidence type="ECO:0000256" key="4">
    <source>
        <dbReference type="ARBA" id="ARBA00023211"/>
    </source>
</evidence>
<evidence type="ECO:0000256" key="6">
    <source>
        <dbReference type="HAMAP-Rule" id="MF_01518"/>
    </source>
</evidence>
<organism evidence="9 10">
    <name type="scientific">Candidatus Caccoplasma merdipullorum</name>
    <dbReference type="NCBI Taxonomy" id="2840718"/>
    <lineage>
        <taxon>Bacteria</taxon>
        <taxon>Pseudomonadati</taxon>
        <taxon>Bacteroidota</taxon>
        <taxon>Bacteroidia</taxon>
        <taxon>Bacteroidales</taxon>
        <taxon>Bacteroidaceae</taxon>
        <taxon>Bacteroidaceae incertae sedis</taxon>
        <taxon>Candidatus Caccoplasma</taxon>
    </lineage>
</organism>
<dbReference type="InterPro" id="IPR026912">
    <property type="entry name" value="Adenine_deam_C"/>
</dbReference>
<evidence type="ECO:0000259" key="7">
    <source>
        <dbReference type="Pfam" id="PF01979"/>
    </source>
</evidence>
<keyword evidence="3 6" id="KW-0378">Hydrolase</keyword>
<dbReference type="PANTHER" id="PTHR11113:SF2">
    <property type="entry name" value="ADENINE DEAMINASE"/>
    <property type="match status" value="1"/>
</dbReference>
<dbReference type="GO" id="GO:0000034">
    <property type="term" value="F:adenine deaminase activity"/>
    <property type="evidence" value="ECO:0007669"/>
    <property type="project" value="UniProtKB-UniRule"/>
</dbReference>
<dbReference type="Gene3D" id="3.20.20.140">
    <property type="entry name" value="Metal-dependent hydrolases"/>
    <property type="match status" value="1"/>
</dbReference>
<evidence type="ECO:0000256" key="1">
    <source>
        <dbReference type="ARBA" id="ARBA00006773"/>
    </source>
</evidence>
<dbReference type="EMBL" id="JADIMW010000060">
    <property type="protein sequence ID" value="MBO8438329.1"/>
    <property type="molecule type" value="Genomic_DNA"/>
</dbReference>
<dbReference type="InterPro" id="IPR011059">
    <property type="entry name" value="Metal-dep_hydrolase_composite"/>
</dbReference>
<dbReference type="Gene3D" id="2.30.40.10">
    <property type="entry name" value="Urease, subunit C, domain 1"/>
    <property type="match status" value="1"/>
</dbReference>
<dbReference type="InterPro" id="IPR032466">
    <property type="entry name" value="Metal_Hydrolase"/>
</dbReference>
<dbReference type="HAMAP" id="MF_01518">
    <property type="entry name" value="Adenine_deamin"/>
    <property type="match status" value="1"/>
</dbReference>
<evidence type="ECO:0000313" key="9">
    <source>
        <dbReference type="EMBL" id="MBO8438329.1"/>
    </source>
</evidence>
<sequence length="526" mass="56147">MTTVKISGRVVDVVKREIYPADVFVSDGVIADIVPVAAAGAGYDRYIMPGFVDSHCHIESSMLVPSEFARNAVQHGTVATVSDPHEIANVCGWTGIDFMLDDAARSVIKIFFTLPSCVPSVPFDKSGAEIDAAATAALMSRGCFVGLSEMMNSVGVVNDDAEVYAKLNVARKAGVPVDGHAPGLRGEPLRKYVGAGISTDHECTSIGEAEEKIRCGMKIQIREGSSAKSFDELLPLVKRYPDRVMFCTDDYKAFDLKQGHINRLVARAVAAGVPLFDALGAATLNPIEHYSLPVGVLRKGDSADFIITENLTDFVPTAVYIDGRLITETPFSPVAAEVNNFSARPITESDIPAANASHIIGVHPDTLFTDHLTCGTGVGDVAKIVCYNRYSNDSHPVSAYVRGFGLKRGAFGSTVGHDSHNITVVGCDDASIVKVVNAIIEMKGGAAFFDGERVYAMPLAIAGLMANASIETVIEAYSAVSDKIRQNGCTLPSPFMTLSFMSLPVIPALKIPASGLFDVERFEFVK</sequence>
<evidence type="ECO:0000256" key="2">
    <source>
        <dbReference type="ARBA" id="ARBA00012782"/>
    </source>
</evidence>
<dbReference type="AlphaFoldDB" id="A0A9D9E7A9"/>
<comment type="cofactor">
    <cofactor evidence="6">
        <name>Mn(2+)</name>
        <dbReference type="ChEBI" id="CHEBI:29035"/>
    </cofactor>
</comment>
<feature type="domain" description="Amidohydrolase-related" evidence="7">
    <location>
        <begin position="46"/>
        <end position="325"/>
    </location>
</feature>
<protein>
    <recommendedName>
        <fullName evidence="2 6">Adenine deaminase</fullName>
        <shortName evidence="6">Adenase</shortName>
        <shortName evidence="6">Adenine aminase</shortName>
        <ecNumber evidence="2 6">3.5.4.2</ecNumber>
    </recommendedName>
</protein>
<dbReference type="Pfam" id="PF13382">
    <property type="entry name" value="Adenine_deam_C"/>
    <property type="match status" value="1"/>
</dbReference>
<dbReference type="InterPro" id="IPR006679">
    <property type="entry name" value="Adenine_deam"/>
</dbReference>
<dbReference type="Pfam" id="PF01979">
    <property type="entry name" value="Amidohydro_1"/>
    <property type="match status" value="1"/>
</dbReference>
<dbReference type="NCBIfam" id="TIGR01178">
    <property type="entry name" value="ade"/>
    <property type="match status" value="1"/>
</dbReference>
<comment type="caution">
    <text evidence="9">The sequence shown here is derived from an EMBL/GenBank/DDBJ whole genome shotgun (WGS) entry which is preliminary data.</text>
</comment>
<evidence type="ECO:0000259" key="8">
    <source>
        <dbReference type="Pfam" id="PF13382"/>
    </source>
</evidence>
<dbReference type="EC" id="3.5.4.2" evidence="2 6"/>
<name>A0A9D9E7A9_9BACT</name>
<evidence type="ECO:0000256" key="3">
    <source>
        <dbReference type="ARBA" id="ARBA00022801"/>
    </source>
</evidence>
<keyword evidence="4 6" id="KW-0464">Manganese</keyword>
<dbReference type="SUPFAM" id="SSF51338">
    <property type="entry name" value="Composite domain of metallo-dependent hydrolases"/>
    <property type="match status" value="1"/>
</dbReference>
<reference evidence="9" key="2">
    <citation type="journal article" date="2021" name="PeerJ">
        <title>Extensive microbial diversity within the chicken gut microbiome revealed by metagenomics and culture.</title>
        <authorList>
            <person name="Gilroy R."/>
            <person name="Ravi A."/>
            <person name="Getino M."/>
            <person name="Pursley I."/>
            <person name="Horton D.L."/>
            <person name="Alikhan N.F."/>
            <person name="Baker D."/>
            <person name="Gharbi K."/>
            <person name="Hall N."/>
            <person name="Watson M."/>
            <person name="Adriaenssens E.M."/>
            <person name="Foster-Nyarko E."/>
            <person name="Jarju S."/>
            <person name="Secka A."/>
            <person name="Antonio M."/>
            <person name="Oren A."/>
            <person name="Chaudhuri R.R."/>
            <person name="La Ragione R."/>
            <person name="Hildebrand F."/>
            <person name="Pallen M.J."/>
        </authorList>
    </citation>
    <scope>NUCLEOTIDE SEQUENCE</scope>
    <source>
        <strain evidence="9">G3-4614</strain>
    </source>
</reference>
<evidence type="ECO:0000313" key="10">
    <source>
        <dbReference type="Proteomes" id="UP000823636"/>
    </source>
</evidence>
<gene>
    <name evidence="6 9" type="primary">ade</name>
    <name evidence="9" type="ORF">IAC54_05455</name>
</gene>
<reference evidence="9" key="1">
    <citation type="submission" date="2020-10" db="EMBL/GenBank/DDBJ databases">
        <authorList>
            <person name="Gilroy R."/>
        </authorList>
    </citation>
    <scope>NUCLEOTIDE SEQUENCE</scope>
    <source>
        <strain evidence="9">G3-4614</strain>
    </source>
</reference>
<dbReference type="SUPFAM" id="SSF51556">
    <property type="entry name" value="Metallo-dependent hydrolases"/>
    <property type="match status" value="1"/>
</dbReference>
<dbReference type="Proteomes" id="UP000823636">
    <property type="component" value="Unassembled WGS sequence"/>
</dbReference>
<evidence type="ECO:0000256" key="5">
    <source>
        <dbReference type="ARBA" id="ARBA00047720"/>
    </source>
</evidence>
<proteinExistence type="inferred from homology"/>
<accession>A0A9D9E7A9</accession>
<comment type="catalytic activity">
    <reaction evidence="5 6">
        <text>adenine + H2O + H(+) = hypoxanthine + NH4(+)</text>
        <dbReference type="Rhea" id="RHEA:23688"/>
        <dbReference type="ChEBI" id="CHEBI:15377"/>
        <dbReference type="ChEBI" id="CHEBI:15378"/>
        <dbReference type="ChEBI" id="CHEBI:16708"/>
        <dbReference type="ChEBI" id="CHEBI:17368"/>
        <dbReference type="ChEBI" id="CHEBI:28938"/>
        <dbReference type="EC" id="3.5.4.2"/>
    </reaction>
</comment>
<dbReference type="GO" id="GO:0006146">
    <property type="term" value="P:adenine catabolic process"/>
    <property type="evidence" value="ECO:0007669"/>
    <property type="project" value="InterPro"/>
</dbReference>